<evidence type="ECO:0000313" key="2">
    <source>
        <dbReference type="EMBL" id="ADI74648.1"/>
    </source>
</evidence>
<dbReference type="Pfam" id="PF00702">
    <property type="entry name" value="Hydrolase"/>
    <property type="match status" value="1"/>
</dbReference>
<protein>
    <submittedName>
        <fullName evidence="2">Haloacid dehalogenase domain protein hydrolase</fullName>
    </submittedName>
</protein>
<dbReference type="InterPro" id="IPR036412">
    <property type="entry name" value="HAD-like_sf"/>
</dbReference>
<dbReference type="RefSeq" id="WP_013195213.1">
    <property type="nucleotide sequence ID" value="NC_014253.1"/>
</dbReference>
<dbReference type="Proteomes" id="UP000000391">
    <property type="component" value="Chromosome"/>
</dbReference>
<dbReference type="HOGENOM" id="CLU_1052165_0_0_2"/>
<dbReference type="AlphaFoldDB" id="D7EBD1"/>
<dbReference type="InterPro" id="IPR023214">
    <property type="entry name" value="HAD_sf"/>
</dbReference>
<dbReference type="PANTHER" id="PTHR43520">
    <property type="entry name" value="ATP7, ISOFORM B"/>
    <property type="match status" value="1"/>
</dbReference>
<gene>
    <name evidence="2" type="ordered locus">Metev_1812</name>
</gene>
<reference evidence="2 3" key="1">
    <citation type="submission" date="2010-06" db="EMBL/GenBank/DDBJ databases">
        <title>Complete sequence chromosome of Methanohalobium evestigatum Z-7303.</title>
        <authorList>
            <consortium name="US DOE Joint Genome Institute"/>
            <person name="Lucas S."/>
            <person name="Copeland A."/>
            <person name="Lapidus A."/>
            <person name="Cheng J.-F."/>
            <person name="Bruce D."/>
            <person name="Goodwin L."/>
            <person name="Pitluck S."/>
            <person name="Saunders E."/>
            <person name="Detter J.C."/>
            <person name="Han C."/>
            <person name="Tapia R."/>
            <person name="Land M."/>
            <person name="Hauser L."/>
            <person name="Kyrpides N."/>
            <person name="Mikhailova N."/>
            <person name="Sieprawska-Lupa M."/>
            <person name="Whitman W.B."/>
            <person name="Anderson I."/>
            <person name="Woyke T."/>
        </authorList>
    </citation>
    <scope>NUCLEOTIDE SEQUENCE [LARGE SCALE GENOMIC DNA]</scope>
    <source>
        <strain evidence="3">ATCC BAA-1072 / DSM 3721 / NBRC 107634 / OCM 161 / Z-7303</strain>
    </source>
</reference>
<sequence>MKKEKAVVFDSAGTLLQMYRVGKKPGSGQIFDNIESTSVVAKYPNRALVVINTELQTIAETNSETRLIDFIHENNVDMDISCSSSNFKKEQIFDIIKKNDVIVGDIHDVICAVRKGCPPDLFYLAAGVIIDAGINTVLCVLSTGGWLYPNTSITIRKLQNMNIDVYIASGDSTKNLKKLAHSINVPIEGVFGIANAHDKERIIHDLKNKYNTVAMVGDGMNDIFALKAADMGILTVQQGDSRPEKLRNSANTIITDIIEVVDVINQI</sequence>
<evidence type="ECO:0000313" key="3">
    <source>
        <dbReference type="Proteomes" id="UP000000391"/>
    </source>
</evidence>
<dbReference type="GO" id="GO:0016020">
    <property type="term" value="C:membrane"/>
    <property type="evidence" value="ECO:0007669"/>
    <property type="project" value="TreeGrafter"/>
</dbReference>
<dbReference type="GO" id="GO:0055070">
    <property type="term" value="P:copper ion homeostasis"/>
    <property type="evidence" value="ECO:0007669"/>
    <property type="project" value="TreeGrafter"/>
</dbReference>
<dbReference type="STRING" id="644295.Metev_1812"/>
<dbReference type="GO" id="GO:0016787">
    <property type="term" value="F:hydrolase activity"/>
    <property type="evidence" value="ECO:0007669"/>
    <property type="project" value="UniProtKB-KW"/>
</dbReference>
<dbReference type="OrthoDB" id="146001at2157"/>
<proteinExistence type="predicted"/>
<dbReference type="KEGG" id="mev:Metev_1812"/>
<dbReference type="EMBL" id="CP002069">
    <property type="protein sequence ID" value="ADI74648.1"/>
    <property type="molecule type" value="Genomic_DNA"/>
</dbReference>
<dbReference type="SUPFAM" id="SSF56784">
    <property type="entry name" value="HAD-like"/>
    <property type="match status" value="1"/>
</dbReference>
<keyword evidence="1" id="KW-1278">Translocase</keyword>
<organism evidence="2 3">
    <name type="scientific">Methanohalobium evestigatum (strain ATCC BAA-1072 / DSM 3721 / NBRC 107634 / OCM 161 / Z-7303)</name>
    <dbReference type="NCBI Taxonomy" id="644295"/>
    <lineage>
        <taxon>Archaea</taxon>
        <taxon>Methanobacteriati</taxon>
        <taxon>Methanobacteriota</taxon>
        <taxon>Stenosarchaea group</taxon>
        <taxon>Methanomicrobia</taxon>
        <taxon>Methanosarcinales</taxon>
        <taxon>Methanosarcinaceae</taxon>
        <taxon>Methanohalobium</taxon>
    </lineage>
</organism>
<name>D7EBD1_METEZ</name>
<accession>D7EBD1</accession>
<dbReference type="GO" id="GO:0005507">
    <property type="term" value="F:copper ion binding"/>
    <property type="evidence" value="ECO:0007669"/>
    <property type="project" value="TreeGrafter"/>
</dbReference>
<dbReference type="GeneID" id="9347465"/>
<keyword evidence="3" id="KW-1185">Reference proteome</keyword>
<evidence type="ECO:0000256" key="1">
    <source>
        <dbReference type="ARBA" id="ARBA00022967"/>
    </source>
</evidence>
<dbReference type="PANTHER" id="PTHR43520:SF8">
    <property type="entry name" value="P-TYPE CU(+) TRANSPORTER"/>
    <property type="match status" value="1"/>
</dbReference>
<dbReference type="Gene3D" id="3.40.50.1000">
    <property type="entry name" value="HAD superfamily/HAD-like"/>
    <property type="match status" value="1"/>
</dbReference>
<dbReference type="GO" id="GO:0043682">
    <property type="term" value="F:P-type divalent copper transporter activity"/>
    <property type="evidence" value="ECO:0007669"/>
    <property type="project" value="TreeGrafter"/>
</dbReference>
<keyword evidence="2" id="KW-0378">Hydrolase</keyword>